<dbReference type="AlphaFoldDB" id="A0A5K7ZF64"/>
<evidence type="ECO:0000313" key="4">
    <source>
        <dbReference type="Proteomes" id="UP000427769"/>
    </source>
</evidence>
<gene>
    <name evidence="3" type="ORF">DSCW_62060</name>
</gene>
<dbReference type="Gene3D" id="2.40.10.220">
    <property type="entry name" value="predicted glycosyltransferase like domains"/>
    <property type="match status" value="1"/>
</dbReference>
<keyword evidence="1" id="KW-0472">Membrane</keyword>
<name>A0A5K7ZF64_9BACT</name>
<evidence type="ECO:0000259" key="2">
    <source>
        <dbReference type="Pfam" id="PF07238"/>
    </source>
</evidence>
<feature type="domain" description="PilZ" evidence="2">
    <location>
        <begin position="73"/>
        <end position="151"/>
    </location>
</feature>
<feature type="transmembrane region" description="Helical" evidence="1">
    <location>
        <begin position="31"/>
        <end position="51"/>
    </location>
</feature>
<sequence>MNIAALVANVIQLLIILAVFFIRGLDLGPLVIFLLFLLMPIPFINFLALFFSKRPILASRAEDVDGSNGLVKREAVRVLYEEDRCPVLTVGDTAYTVRDLSEGGVRIRAGAEMPFKKKFNGDIRLLSGDHIRFKATVARREEGEVVFKFTEPVGTAILMEEKKALAAADA</sequence>
<dbReference type="SUPFAM" id="SSF141371">
    <property type="entry name" value="PilZ domain-like"/>
    <property type="match status" value="1"/>
</dbReference>
<keyword evidence="1" id="KW-0812">Transmembrane</keyword>
<evidence type="ECO:0000256" key="1">
    <source>
        <dbReference type="SAM" id="Phobius"/>
    </source>
</evidence>
<organism evidence="3 4">
    <name type="scientific">Desulfosarcina widdelii</name>
    <dbReference type="NCBI Taxonomy" id="947919"/>
    <lineage>
        <taxon>Bacteria</taxon>
        <taxon>Pseudomonadati</taxon>
        <taxon>Thermodesulfobacteriota</taxon>
        <taxon>Desulfobacteria</taxon>
        <taxon>Desulfobacterales</taxon>
        <taxon>Desulfosarcinaceae</taxon>
        <taxon>Desulfosarcina</taxon>
    </lineage>
</organism>
<proteinExistence type="predicted"/>
<dbReference type="Pfam" id="PF07238">
    <property type="entry name" value="PilZ"/>
    <property type="match status" value="1"/>
</dbReference>
<feature type="transmembrane region" description="Helical" evidence="1">
    <location>
        <begin position="7"/>
        <end position="25"/>
    </location>
</feature>
<dbReference type="OrthoDB" id="5421762at2"/>
<dbReference type="RefSeq" id="WP_155307387.1">
    <property type="nucleotide sequence ID" value="NZ_AP021875.1"/>
</dbReference>
<protein>
    <recommendedName>
        <fullName evidence="2">PilZ domain-containing protein</fullName>
    </recommendedName>
</protein>
<dbReference type="EMBL" id="AP021875">
    <property type="protein sequence ID" value="BBO78789.1"/>
    <property type="molecule type" value="Genomic_DNA"/>
</dbReference>
<keyword evidence="1" id="KW-1133">Transmembrane helix</keyword>
<dbReference type="GO" id="GO:0035438">
    <property type="term" value="F:cyclic-di-GMP binding"/>
    <property type="evidence" value="ECO:0007669"/>
    <property type="project" value="InterPro"/>
</dbReference>
<dbReference type="Proteomes" id="UP000427769">
    <property type="component" value="Chromosome"/>
</dbReference>
<reference evidence="3 4" key="1">
    <citation type="submission" date="2019-11" db="EMBL/GenBank/DDBJ databases">
        <title>Comparative genomics of hydrocarbon-degrading Desulfosarcina strains.</title>
        <authorList>
            <person name="Watanabe M."/>
            <person name="Kojima H."/>
            <person name="Fukui M."/>
        </authorList>
    </citation>
    <scope>NUCLEOTIDE SEQUENCE [LARGE SCALE GENOMIC DNA]</scope>
    <source>
        <strain evidence="3 4">PP31</strain>
    </source>
</reference>
<dbReference type="InterPro" id="IPR009875">
    <property type="entry name" value="PilZ_domain"/>
</dbReference>
<accession>A0A5K7ZF64</accession>
<evidence type="ECO:0000313" key="3">
    <source>
        <dbReference type="EMBL" id="BBO78789.1"/>
    </source>
</evidence>
<keyword evidence="4" id="KW-1185">Reference proteome</keyword>
<dbReference type="KEGG" id="dwd:DSCW_62060"/>